<dbReference type="AlphaFoldDB" id="A0A6C0C815"/>
<dbReference type="Gene3D" id="2.10.25.10">
    <property type="entry name" value="Laminin"/>
    <property type="match status" value="1"/>
</dbReference>
<evidence type="ECO:0000313" key="1">
    <source>
        <dbReference type="EMBL" id="QHT00497.1"/>
    </source>
</evidence>
<reference evidence="1" key="1">
    <citation type="journal article" date="2020" name="Nature">
        <title>Giant virus diversity and host interactions through global metagenomics.</title>
        <authorList>
            <person name="Schulz F."/>
            <person name="Roux S."/>
            <person name="Paez-Espino D."/>
            <person name="Jungbluth S."/>
            <person name="Walsh D.A."/>
            <person name="Denef V.J."/>
            <person name="McMahon K.D."/>
            <person name="Konstantinidis K.T."/>
            <person name="Eloe-Fadrosh E.A."/>
            <person name="Kyrpides N.C."/>
            <person name="Woyke T."/>
        </authorList>
    </citation>
    <scope>NUCLEOTIDE SEQUENCE</scope>
    <source>
        <strain evidence="1">GVMAG-M-3300020192-26</strain>
    </source>
</reference>
<dbReference type="EMBL" id="MN739356">
    <property type="protein sequence ID" value="QHT00497.1"/>
    <property type="molecule type" value="Genomic_DNA"/>
</dbReference>
<sequence>MLNAFSDNFTTSDTFHTVQDVGDFGPRFIALEYDKIITDLVIFLNYTPIVLHTYIDLFTTKWISTDILQVDSNIDIDTGYNIATGTYDFIQKGFRNREYIVFSPNTSKIILGFTIQDKGASALFALSQSTITADYICNNIIIPACNGTAEIGYRPYLADTTFTSSADCINFFTNLAPSPCPFSQRSNTLNCRLAHGQTSFFGPDIHCAHVKPNSSVCVDTCLSTCSNCDSNAECVATFPTLPASFTPVYQCKCKNGYVGNGTSCVAKTCSYGNCPALYGSYECSTGSCKCLKSFDTNPMVTSTSNDLCKCDAPSRVIYNGSAPVCVPEGKCIANLWECNLQSYNQVKCKSVGDNIFTDLKACQCNYGFTGGYEYPCNCASTKRVVWSDALSGEICLTTSECTADWHCSYPNTCHGASGSTIGTCY</sequence>
<organism evidence="1">
    <name type="scientific">viral metagenome</name>
    <dbReference type="NCBI Taxonomy" id="1070528"/>
    <lineage>
        <taxon>unclassified sequences</taxon>
        <taxon>metagenomes</taxon>
        <taxon>organismal metagenomes</taxon>
    </lineage>
</organism>
<name>A0A6C0C815_9ZZZZ</name>
<proteinExistence type="predicted"/>
<protein>
    <submittedName>
        <fullName evidence="1">Uncharacterized protein</fullName>
    </submittedName>
</protein>
<accession>A0A6C0C815</accession>